<feature type="disulfide bond" evidence="20">
    <location>
        <begin position="444"/>
        <end position="645"/>
    </location>
</feature>
<evidence type="ECO:0000256" key="20">
    <source>
        <dbReference type="PIRSR" id="PIRSR600823-5"/>
    </source>
</evidence>
<evidence type="ECO:0000256" key="21">
    <source>
        <dbReference type="SAM" id="Phobius"/>
    </source>
</evidence>
<keyword evidence="5" id="KW-0964">Secreted</keyword>
<dbReference type="AlphaFoldDB" id="A0A9D3ZLL7"/>
<feature type="binding site" evidence="18">
    <location>
        <position position="577"/>
    </location>
    <ligand>
        <name>Ca(2+)</name>
        <dbReference type="ChEBI" id="CHEBI:29108"/>
        <label>2</label>
    </ligand>
</feature>
<feature type="binding site" description="axial binding residue" evidence="18">
    <location>
        <position position="517"/>
    </location>
    <ligand>
        <name>heme b</name>
        <dbReference type="ChEBI" id="CHEBI:60344"/>
    </ligand>
    <ligandPart>
        <name>Fe</name>
        <dbReference type="ChEBI" id="CHEBI:18248"/>
    </ligandPart>
</feature>
<evidence type="ECO:0000313" key="25">
    <source>
        <dbReference type="Proteomes" id="UP000828251"/>
    </source>
</evidence>
<keyword evidence="10 18" id="KW-0106">Calcium</keyword>
<dbReference type="OrthoDB" id="2113341at2759"/>
<protein>
    <recommendedName>
        <fullName evidence="4">peroxidase</fullName>
        <ecNumber evidence="4">1.11.1.7</ecNumber>
    </recommendedName>
</protein>
<evidence type="ECO:0000256" key="12">
    <source>
        <dbReference type="ARBA" id="ARBA00023004"/>
    </source>
</evidence>
<feature type="binding site" evidence="18">
    <location>
        <position position="518"/>
    </location>
    <ligand>
        <name>Ca(2+)</name>
        <dbReference type="ChEBI" id="CHEBI:29108"/>
        <label>2</label>
    </ligand>
</feature>
<feature type="binding site" evidence="18">
    <location>
        <position position="412"/>
    </location>
    <ligand>
        <name>Ca(2+)</name>
        <dbReference type="ChEBI" id="CHEBI:29108"/>
        <label>1</label>
    </ligand>
</feature>
<keyword evidence="21" id="KW-0472">Membrane</keyword>
<evidence type="ECO:0000256" key="10">
    <source>
        <dbReference type="ARBA" id="ARBA00022837"/>
    </source>
</evidence>
<dbReference type="PRINTS" id="PR00458">
    <property type="entry name" value="PEROXIDASE"/>
</dbReference>
<evidence type="ECO:0000256" key="16">
    <source>
        <dbReference type="PIRSR" id="PIRSR600823-1"/>
    </source>
</evidence>
<feature type="domain" description="Plant heme peroxidase family profile" evidence="23">
    <location>
        <begin position="349"/>
        <end position="649"/>
    </location>
</feature>
<feature type="domain" description="Plant heme peroxidase family profile" evidence="23">
    <location>
        <begin position="23"/>
        <end position="319"/>
    </location>
</feature>
<dbReference type="FunFam" id="1.10.520.10:FF:000001">
    <property type="entry name" value="Peroxidase"/>
    <property type="match status" value="2"/>
</dbReference>
<dbReference type="Pfam" id="PF00141">
    <property type="entry name" value="peroxidase"/>
    <property type="match status" value="2"/>
</dbReference>
<evidence type="ECO:0000256" key="17">
    <source>
        <dbReference type="PIRSR" id="PIRSR600823-2"/>
    </source>
</evidence>
<dbReference type="Gene3D" id="1.10.520.10">
    <property type="match status" value="2"/>
</dbReference>
<dbReference type="InterPro" id="IPR000823">
    <property type="entry name" value="Peroxidase_pln"/>
</dbReference>
<keyword evidence="7" id="KW-0349">Heme</keyword>
<dbReference type="InterPro" id="IPR033905">
    <property type="entry name" value="Secretory_peroxidase"/>
</dbReference>
<comment type="cofactor">
    <cofactor evidence="18">
        <name>Ca(2+)</name>
        <dbReference type="ChEBI" id="CHEBI:29108"/>
    </cofactor>
    <text evidence="18">Binds 2 calcium ions per subunit.</text>
</comment>
<sequence>MKMRAGYSIFLLILSLTVCNAGKLSNTFYKNTCPQVEKIVREIIQIHTRNNPSLGAQLIRMQFHDCFVRGCDASVLLDTVNNSKAEKEAIPNQSLGGFDVIDDIKAAIERVCPKVVSCADILALAARDAISSPFKKSMWSVQLGRRDGRVSLATEINGNLPSPFANFTSLVQLFKGKGLNVNDLVVLSGAHTLGDSRCGAFSRRLYNFTSKGDADPSLDPTYAKILRKQCPNPASPAITVEMDPGSSLSFDNHYYDILLQKKGLFVSDAALLTDKNSNKIVTRLQRSRSLFFTAFAKSMKKMAAIGVLTGNAGEIRQNCLMKMRAGYSIFILLVSLTLFGIVDVCNAGKLSYKFYKRTCPRAEQIVKQIIQNRTQSNPSLGARLIRMQFHDCFVRGCDASVLLDTVNNSTAEKEAIPNSSLSGFDVIDDIKTAIERVCPKVVSCADILALAARDAVSAPFSKPLWDVQLGRRDGMVSLATETNGNLPSPFANFTSLIQLFNRKGLDLNDLVVLSGAHTIGVAHCATFSSRLYNFTGKGDADPSLDPTYAEALRKQCPNPASPTITVEMDPTSSLSFDNHYYDILLQKKGLFVSDAALLTNRNSNKIVTRLQRSRSSFFPAFAKSVKKMGAIEVLTGNAGEIRQNCRVVNP</sequence>
<evidence type="ECO:0000256" key="15">
    <source>
        <dbReference type="ARBA" id="ARBA00023324"/>
    </source>
</evidence>
<dbReference type="EMBL" id="JAIQCV010000011">
    <property type="protein sequence ID" value="KAH1046487.1"/>
    <property type="molecule type" value="Genomic_DNA"/>
</dbReference>
<evidence type="ECO:0000313" key="24">
    <source>
        <dbReference type="EMBL" id="KAH1046487.1"/>
    </source>
</evidence>
<evidence type="ECO:0000256" key="4">
    <source>
        <dbReference type="ARBA" id="ARBA00012313"/>
    </source>
</evidence>
<dbReference type="InterPro" id="IPR010255">
    <property type="entry name" value="Haem_peroxidase_sf"/>
</dbReference>
<dbReference type="GO" id="GO:0140825">
    <property type="term" value="F:lactoperoxidase activity"/>
    <property type="evidence" value="ECO:0007669"/>
    <property type="project" value="UniProtKB-EC"/>
</dbReference>
<accession>A0A9D3ZLL7</accession>
<comment type="function">
    <text evidence="2">Removal of H(2)O(2), oxidation of toxic reductants, biosynthesis and degradation of lignin, suberization, auxin catabolism, response to environmental stresses such as wounding, pathogen attack and oxidative stress. These functions might be dependent on each isozyme/isoform in each plant tissue.</text>
</comment>
<feature type="disulfide bond" evidence="20">
    <location>
        <begin position="359"/>
        <end position="438"/>
    </location>
</feature>
<keyword evidence="9 22" id="KW-0732">Signal</keyword>
<gene>
    <name evidence="24" type="ORF">J1N35_037271</name>
</gene>
<comment type="similarity">
    <text evidence="3">Belongs to the peroxidase family. Ascorbate peroxidase subfamily.</text>
</comment>
<feature type="transmembrane region" description="Helical" evidence="21">
    <location>
        <begin position="325"/>
        <end position="347"/>
    </location>
</feature>
<evidence type="ECO:0000256" key="18">
    <source>
        <dbReference type="PIRSR" id="PIRSR600823-3"/>
    </source>
</evidence>
<feature type="binding site" evidence="18">
    <location>
        <position position="569"/>
    </location>
    <ligand>
        <name>Ca(2+)</name>
        <dbReference type="ChEBI" id="CHEBI:29108"/>
        <label>2</label>
    </ligand>
</feature>
<feature type="binding site" evidence="18">
    <location>
        <position position="398"/>
    </location>
    <ligand>
        <name>Ca(2+)</name>
        <dbReference type="ChEBI" id="CHEBI:29108"/>
        <label>1</label>
    </ligand>
</feature>
<keyword evidence="25" id="KW-1185">Reference proteome</keyword>
<keyword evidence="8 18" id="KW-0479">Metal-binding</keyword>
<keyword evidence="11" id="KW-0560">Oxidoreductase</keyword>
<evidence type="ECO:0000256" key="9">
    <source>
        <dbReference type="ARBA" id="ARBA00022729"/>
    </source>
</evidence>
<evidence type="ECO:0000256" key="11">
    <source>
        <dbReference type="ARBA" id="ARBA00023002"/>
    </source>
</evidence>
<evidence type="ECO:0000256" key="1">
    <source>
        <dbReference type="ARBA" id="ARBA00000189"/>
    </source>
</evidence>
<comment type="cofactor">
    <cofactor evidence="18">
        <name>heme b</name>
        <dbReference type="ChEBI" id="CHEBI:60344"/>
    </cofactor>
    <text evidence="18">Binds 1 heme b (iron(II)-protoporphyrin IX) group per subunit.</text>
</comment>
<feature type="chain" id="PRO_5039710441" description="peroxidase" evidence="22">
    <location>
        <begin position="22"/>
        <end position="650"/>
    </location>
</feature>
<evidence type="ECO:0000256" key="3">
    <source>
        <dbReference type="ARBA" id="ARBA00006873"/>
    </source>
</evidence>
<dbReference type="Proteomes" id="UP000828251">
    <property type="component" value="Unassembled WGS sequence"/>
</dbReference>
<dbReference type="InterPro" id="IPR019793">
    <property type="entry name" value="Peroxidases_heam-ligand_BS"/>
</dbReference>
<comment type="caution">
    <text evidence="24">The sequence shown here is derived from an EMBL/GenBank/DDBJ whole genome shotgun (WGS) entry which is preliminary data.</text>
</comment>
<feature type="signal peptide" evidence="22">
    <location>
        <begin position="1"/>
        <end position="21"/>
    </location>
</feature>
<dbReference type="InterPro" id="IPR002016">
    <property type="entry name" value="Haem_peroxidase"/>
</dbReference>
<feature type="binding site" evidence="18">
    <location>
        <position position="396"/>
    </location>
    <ligand>
        <name>Ca(2+)</name>
        <dbReference type="ChEBI" id="CHEBI:29108"/>
        <label>1</label>
    </ligand>
</feature>
<dbReference type="CDD" id="cd00693">
    <property type="entry name" value="secretory_peroxidase"/>
    <property type="match status" value="2"/>
</dbReference>
<feature type="binding site" evidence="18">
    <location>
        <position position="400"/>
    </location>
    <ligand>
        <name>Ca(2+)</name>
        <dbReference type="ChEBI" id="CHEBI:29108"/>
        <label>1</label>
    </ligand>
</feature>
<evidence type="ECO:0000256" key="22">
    <source>
        <dbReference type="SAM" id="SignalP"/>
    </source>
</evidence>
<dbReference type="SUPFAM" id="SSF48113">
    <property type="entry name" value="Heme-dependent peroxidases"/>
    <property type="match status" value="2"/>
</dbReference>
<dbReference type="GO" id="GO:0006979">
    <property type="term" value="P:response to oxidative stress"/>
    <property type="evidence" value="ECO:0007669"/>
    <property type="project" value="InterPro"/>
</dbReference>
<reference evidence="24 25" key="1">
    <citation type="journal article" date="2021" name="Plant Biotechnol. J.">
        <title>Multi-omics assisted identification of the key and species-specific regulatory components of drought-tolerant mechanisms in Gossypium stocksii.</title>
        <authorList>
            <person name="Yu D."/>
            <person name="Ke L."/>
            <person name="Zhang D."/>
            <person name="Wu Y."/>
            <person name="Sun Y."/>
            <person name="Mei J."/>
            <person name="Sun J."/>
            <person name="Sun Y."/>
        </authorList>
    </citation>
    <scope>NUCLEOTIDE SEQUENCE [LARGE SCALE GENOMIC DNA]</scope>
    <source>
        <strain evidence="25">cv. E1</strain>
        <tissue evidence="24">Leaf</tissue>
    </source>
</reference>
<keyword evidence="13 20" id="KW-1015">Disulfide bond</keyword>
<dbReference type="GO" id="GO:0042744">
    <property type="term" value="P:hydrogen peroxide catabolic process"/>
    <property type="evidence" value="ECO:0007669"/>
    <property type="project" value="UniProtKB-KW"/>
</dbReference>
<feature type="disulfide bond" evidence="20">
    <location>
        <begin position="524"/>
        <end position="556"/>
    </location>
</feature>
<keyword evidence="21" id="KW-0812">Transmembrane</keyword>
<feature type="disulfide bond" evidence="20">
    <location>
        <begin position="392"/>
        <end position="397"/>
    </location>
</feature>
<evidence type="ECO:0000256" key="6">
    <source>
        <dbReference type="ARBA" id="ARBA00022559"/>
    </source>
</evidence>
<dbReference type="EC" id="1.11.1.7" evidence="4"/>
<comment type="catalytic activity">
    <reaction evidence="1">
        <text>2 a phenolic donor + H2O2 = 2 a phenolic radical donor + 2 H2O</text>
        <dbReference type="Rhea" id="RHEA:56136"/>
        <dbReference type="ChEBI" id="CHEBI:15377"/>
        <dbReference type="ChEBI" id="CHEBI:16240"/>
        <dbReference type="ChEBI" id="CHEBI:139520"/>
        <dbReference type="ChEBI" id="CHEBI:139521"/>
        <dbReference type="EC" id="1.11.1.7"/>
    </reaction>
</comment>
<dbReference type="PRINTS" id="PR00461">
    <property type="entry name" value="PLPEROXIDASE"/>
</dbReference>
<evidence type="ECO:0000256" key="19">
    <source>
        <dbReference type="PIRSR" id="PIRSR600823-4"/>
    </source>
</evidence>
<feature type="site" description="Transition state stabilizer" evidence="19">
    <location>
        <position position="386"/>
    </location>
</feature>
<keyword evidence="21" id="KW-1133">Transmembrane helix</keyword>
<dbReference type="PROSITE" id="PS50873">
    <property type="entry name" value="PEROXIDASE_4"/>
    <property type="match status" value="2"/>
</dbReference>
<evidence type="ECO:0000256" key="8">
    <source>
        <dbReference type="ARBA" id="ARBA00022723"/>
    </source>
</evidence>
<feature type="binding site" evidence="18">
    <location>
        <position position="394"/>
    </location>
    <ligand>
        <name>Ca(2+)</name>
        <dbReference type="ChEBI" id="CHEBI:29108"/>
        <label>1</label>
    </ligand>
</feature>
<organism evidence="24 25">
    <name type="scientific">Gossypium stocksii</name>
    <dbReference type="NCBI Taxonomy" id="47602"/>
    <lineage>
        <taxon>Eukaryota</taxon>
        <taxon>Viridiplantae</taxon>
        <taxon>Streptophyta</taxon>
        <taxon>Embryophyta</taxon>
        <taxon>Tracheophyta</taxon>
        <taxon>Spermatophyta</taxon>
        <taxon>Magnoliopsida</taxon>
        <taxon>eudicotyledons</taxon>
        <taxon>Gunneridae</taxon>
        <taxon>Pentapetalae</taxon>
        <taxon>rosids</taxon>
        <taxon>malvids</taxon>
        <taxon>Malvales</taxon>
        <taxon>Malvaceae</taxon>
        <taxon>Malvoideae</taxon>
        <taxon>Gossypium</taxon>
    </lineage>
</organism>
<dbReference type="PROSITE" id="PS00435">
    <property type="entry name" value="PEROXIDASE_1"/>
    <property type="match status" value="2"/>
</dbReference>
<dbReference type="GO" id="GO:0046872">
    <property type="term" value="F:metal ion binding"/>
    <property type="evidence" value="ECO:0007669"/>
    <property type="project" value="UniProtKB-KW"/>
</dbReference>
<evidence type="ECO:0000256" key="5">
    <source>
        <dbReference type="ARBA" id="ARBA00022525"/>
    </source>
</evidence>
<feature type="binding site" evidence="17">
    <location>
        <position position="487"/>
    </location>
    <ligand>
        <name>substrate</name>
    </ligand>
</feature>
<keyword evidence="12 18" id="KW-0408">Iron</keyword>
<dbReference type="FunFam" id="1.10.420.10:FF:000008">
    <property type="entry name" value="Peroxidase"/>
    <property type="match status" value="2"/>
</dbReference>
<dbReference type="GO" id="GO:0020037">
    <property type="term" value="F:heme binding"/>
    <property type="evidence" value="ECO:0007669"/>
    <property type="project" value="InterPro"/>
</dbReference>
<keyword evidence="6" id="KW-0575">Peroxidase</keyword>
<proteinExistence type="inferred from homology"/>
<feature type="active site" description="Proton acceptor" evidence="16">
    <location>
        <position position="390"/>
    </location>
</feature>
<evidence type="ECO:0000259" key="23">
    <source>
        <dbReference type="PROSITE" id="PS50873"/>
    </source>
</evidence>
<evidence type="ECO:0000256" key="13">
    <source>
        <dbReference type="ARBA" id="ARBA00023157"/>
    </source>
</evidence>
<name>A0A9D3ZLL7_9ROSI</name>
<evidence type="ECO:0000256" key="2">
    <source>
        <dbReference type="ARBA" id="ARBA00002322"/>
    </source>
</evidence>
<dbReference type="PANTHER" id="PTHR31235">
    <property type="entry name" value="PEROXIDASE 25-RELATED"/>
    <property type="match status" value="1"/>
</dbReference>
<evidence type="ECO:0000256" key="14">
    <source>
        <dbReference type="ARBA" id="ARBA00023180"/>
    </source>
</evidence>
<dbReference type="Gene3D" id="1.10.420.10">
    <property type="entry name" value="Peroxidase, domain 2"/>
    <property type="match status" value="2"/>
</dbReference>
<keyword evidence="14" id="KW-0325">Glycoprotein</keyword>
<keyword evidence="15" id="KW-0376">Hydrogen peroxide</keyword>
<dbReference type="PROSITE" id="PS00436">
    <property type="entry name" value="PEROXIDASE_2"/>
    <property type="match status" value="2"/>
</dbReference>
<evidence type="ECO:0000256" key="7">
    <source>
        <dbReference type="ARBA" id="ARBA00022617"/>
    </source>
</evidence>
<dbReference type="InterPro" id="IPR019794">
    <property type="entry name" value="Peroxidases_AS"/>
</dbReference>
<feature type="binding site" evidence="18">
    <location>
        <position position="391"/>
    </location>
    <ligand>
        <name>Ca(2+)</name>
        <dbReference type="ChEBI" id="CHEBI:29108"/>
        <label>1</label>
    </ligand>
</feature>